<dbReference type="EMBL" id="JAINUG010000030">
    <property type="protein sequence ID" value="KAJ8409467.1"/>
    <property type="molecule type" value="Genomic_DNA"/>
</dbReference>
<sequence length="98" mass="10349">MLVVKGDGDAAEAAAAAPPCALHRAAGVSTLPADILLVFSRLLNHWAASSIAKPNRPVVESGAAFCDSIMAIVASHVCLLLLWPKSWYVLRTPIAFVR</sequence>
<reference evidence="1" key="1">
    <citation type="journal article" date="2023" name="Science">
        <title>Genome structures resolve the early diversification of teleost fishes.</title>
        <authorList>
            <person name="Parey E."/>
            <person name="Louis A."/>
            <person name="Montfort J."/>
            <person name="Bouchez O."/>
            <person name="Roques C."/>
            <person name="Iampietro C."/>
            <person name="Lluch J."/>
            <person name="Castinel A."/>
            <person name="Donnadieu C."/>
            <person name="Desvignes T."/>
            <person name="Floi Bucao C."/>
            <person name="Jouanno E."/>
            <person name="Wen M."/>
            <person name="Mejri S."/>
            <person name="Dirks R."/>
            <person name="Jansen H."/>
            <person name="Henkel C."/>
            <person name="Chen W.J."/>
            <person name="Zahm M."/>
            <person name="Cabau C."/>
            <person name="Klopp C."/>
            <person name="Thompson A.W."/>
            <person name="Robinson-Rechavi M."/>
            <person name="Braasch I."/>
            <person name="Lecointre G."/>
            <person name="Bobe J."/>
            <person name="Postlethwait J.H."/>
            <person name="Berthelot C."/>
            <person name="Roest Crollius H."/>
            <person name="Guiguen Y."/>
        </authorList>
    </citation>
    <scope>NUCLEOTIDE SEQUENCE</scope>
    <source>
        <strain evidence="1">NC1722</strain>
    </source>
</reference>
<keyword evidence="2" id="KW-1185">Reference proteome</keyword>
<gene>
    <name evidence="1" type="ORF">AAFF_G00228680</name>
</gene>
<protein>
    <submittedName>
        <fullName evidence="1">Uncharacterized protein</fullName>
    </submittedName>
</protein>
<proteinExistence type="predicted"/>
<evidence type="ECO:0000313" key="2">
    <source>
        <dbReference type="Proteomes" id="UP001221898"/>
    </source>
</evidence>
<dbReference type="Proteomes" id="UP001221898">
    <property type="component" value="Unassembled WGS sequence"/>
</dbReference>
<evidence type="ECO:0000313" key="1">
    <source>
        <dbReference type="EMBL" id="KAJ8409467.1"/>
    </source>
</evidence>
<comment type="caution">
    <text evidence="1">The sequence shown here is derived from an EMBL/GenBank/DDBJ whole genome shotgun (WGS) entry which is preliminary data.</text>
</comment>
<organism evidence="1 2">
    <name type="scientific">Aldrovandia affinis</name>
    <dbReference type="NCBI Taxonomy" id="143900"/>
    <lineage>
        <taxon>Eukaryota</taxon>
        <taxon>Metazoa</taxon>
        <taxon>Chordata</taxon>
        <taxon>Craniata</taxon>
        <taxon>Vertebrata</taxon>
        <taxon>Euteleostomi</taxon>
        <taxon>Actinopterygii</taxon>
        <taxon>Neopterygii</taxon>
        <taxon>Teleostei</taxon>
        <taxon>Notacanthiformes</taxon>
        <taxon>Halosauridae</taxon>
        <taxon>Aldrovandia</taxon>
    </lineage>
</organism>
<accession>A0AAD7WU89</accession>
<dbReference type="AlphaFoldDB" id="A0AAD7WU89"/>
<name>A0AAD7WU89_9TELE</name>